<accession>A0A6J5EGP5</accession>
<dbReference type="RefSeq" id="WP_175113093.1">
    <property type="nucleotide sequence ID" value="NZ_CADIKF010000037.1"/>
</dbReference>
<name>A0A6J5EGP5_9BURK</name>
<proteinExistence type="predicted"/>
<sequence>MKNMVRYAAVVAIFFARNVFAVTFYEDYDPFYATQPHTMFAAPIKSDSDVVYSIRGKPGVFAELQSRLDGKSLRIWVWEDRITVNGKTYRFANATTFPGEHPSSIYPQSANVFQASSTNGRPALLCLQGNGSGSGEAGRYTQIYLLVDPLAPKSKATFLQLPGLLSSCRAVVENKAGKIAFPKSSYLYDDKHEARVGLLLSYYTFEHRHFSKTDDEIRLRFTEPEIPFRFSVEDRD</sequence>
<dbReference type="AlphaFoldDB" id="A0A6J5EGP5"/>
<organism evidence="2 3">
    <name type="scientific">Paraburkholderia solisilvae</name>
    <dbReference type="NCBI Taxonomy" id="624376"/>
    <lineage>
        <taxon>Bacteria</taxon>
        <taxon>Pseudomonadati</taxon>
        <taxon>Pseudomonadota</taxon>
        <taxon>Betaproteobacteria</taxon>
        <taxon>Burkholderiales</taxon>
        <taxon>Burkholderiaceae</taxon>
        <taxon>Paraburkholderia</taxon>
    </lineage>
</organism>
<dbReference type="EMBL" id="CADIKF010000037">
    <property type="protein sequence ID" value="CAB3764205.1"/>
    <property type="molecule type" value="Genomic_DNA"/>
</dbReference>
<evidence type="ECO:0000313" key="3">
    <source>
        <dbReference type="Proteomes" id="UP000494329"/>
    </source>
</evidence>
<keyword evidence="3" id="KW-1185">Reference proteome</keyword>
<reference evidence="2 3" key="1">
    <citation type="submission" date="2020-04" db="EMBL/GenBank/DDBJ databases">
        <authorList>
            <person name="De Canck E."/>
        </authorList>
    </citation>
    <scope>NUCLEOTIDE SEQUENCE [LARGE SCALE GENOMIC DNA]</scope>
    <source>
        <strain evidence="2 3">LMG 29739</strain>
    </source>
</reference>
<feature type="chain" id="PRO_5026822290" evidence="1">
    <location>
        <begin position="22"/>
        <end position="236"/>
    </location>
</feature>
<evidence type="ECO:0000313" key="2">
    <source>
        <dbReference type="EMBL" id="CAB3764205.1"/>
    </source>
</evidence>
<keyword evidence="1" id="KW-0732">Signal</keyword>
<evidence type="ECO:0000256" key="1">
    <source>
        <dbReference type="SAM" id="SignalP"/>
    </source>
</evidence>
<dbReference type="Proteomes" id="UP000494329">
    <property type="component" value="Unassembled WGS sequence"/>
</dbReference>
<gene>
    <name evidence="2" type="ORF">LMG29739_04275</name>
</gene>
<protein>
    <submittedName>
        <fullName evidence="2">Uncharacterized protein</fullName>
    </submittedName>
</protein>
<feature type="signal peptide" evidence="1">
    <location>
        <begin position="1"/>
        <end position="21"/>
    </location>
</feature>